<evidence type="ECO:0000256" key="3">
    <source>
        <dbReference type="ARBA" id="ARBA00022801"/>
    </source>
</evidence>
<sequence length="436" mass="47462">MKRYLILIGFLAFTFSGTAQNISKKEKQILSFVEKNHTEFLKLLEQTVNINSGTNNLAGVREVGKIMDDAFKGIGFETRWIDMPEEMKRAGHLFAEHKGKKGKRLLMIGHLDTVFEPDSQFKEWKFQDSIASGPGVNDMKGGNVLMLFALKALMQAHAIDDAQIIVALHGDEESSGNPKSISRKDIIDAAMRSDYALAFETATGFNYGTVARRGSSGWTLTVTGKRAHSSGIFSPSVGAGAIYEASRILQEFYTQLPEQYLTFNPGMIVGGSTAEISPNEGKASGKSNVVAETAIVQGDLRFISEAQKINARKKMEAIVARHLPQTDATITFEDGIPAMPPTEGNYKLLATLSKASVDMGLGEVKPWDPGLRGAGDISYVASYLSGIDGLGVNGGGAHSLTESIDLRTLKDLTKRTALYIYRLTQEKNMEVQVPAK</sequence>
<organism evidence="7 8">
    <name type="scientific">Chryseosolibacter histidini</name>
    <dbReference type="NCBI Taxonomy" id="2782349"/>
    <lineage>
        <taxon>Bacteria</taxon>
        <taxon>Pseudomonadati</taxon>
        <taxon>Bacteroidota</taxon>
        <taxon>Cytophagia</taxon>
        <taxon>Cytophagales</taxon>
        <taxon>Chryseotaleaceae</taxon>
        <taxon>Chryseosolibacter</taxon>
    </lineage>
</organism>
<keyword evidence="2" id="KW-0479">Metal-binding</keyword>
<evidence type="ECO:0000256" key="1">
    <source>
        <dbReference type="ARBA" id="ARBA00001947"/>
    </source>
</evidence>
<evidence type="ECO:0000259" key="6">
    <source>
        <dbReference type="Pfam" id="PF07687"/>
    </source>
</evidence>
<comment type="caution">
    <text evidence="7">The sequence shown here is derived from an EMBL/GenBank/DDBJ whole genome shotgun (WGS) entry which is preliminary data.</text>
</comment>
<evidence type="ECO:0000256" key="2">
    <source>
        <dbReference type="ARBA" id="ARBA00022723"/>
    </source>
</evidence>
<protein>
    <submittedName>
        <fullName evidence="7">M20/M25/M40 family metallo-hydrolase</fullName>
    </submittedName>
</protein>
<proteinExistence type="predicted"/>
<dbReference type="Proteomes" id="UP001319200">
    <property type="component" value="Unassembled WGS sequence"/>
</dbReference>
<dbReference type="InterPro" id="IPR036264">
    <property type="entry name" value="Bact_exopeptidase_dim_dom"/>
</dbReference>
<feature type="chain" id="PRO_5042904169" evidence="5">
    <location>
        <begin position="20"/>
        <end position="436"/>
    </location>
</feature>
<dbReference type="InterPro" id="IPR011650">
    <property type="entry name" value="Peptidase_M20_dimer"/>
</dbReference>
<name>A0AAP2GNE1_9BACT</name>
<comment type="cofactor">
    <cofactor evidence="1">
        <name>Zn(2+)</name>
        <dbReference type="ChEBI" id="CHEBI:29105"/>
    </cofactor>
</comment>
<evidence type="ECO:0000256" key="5">
    <source>
        <dbReference type="SAM" id="SignalP"/>
    </source>
</evidence>
<gene>
    <name evidence="7" type="ORF">KK083_05965</name>
</gene>
<accession>A0AAP2GNE1</accession>
<dbReference type="Gene3D" id="3.40.630.10">
    <property type="entry name" value="Zn peptidases"/>
    <property type="match status" value="1"/>
</dbReference>
<keyword evidence="4" id="KW-0862">Zinc</keyword>
<dbReference type="PANTHER" id="PTHR43808">
    <property type="entry name" value="ACETYLORNITHINE DEACETYLASE"/>
    <property type="match status" value="1"/>
</dbReference>
<evidence type="ECO:0000256" key="4">
    <source>
        <dbReference type="ARBA" id="ARBA00022833"/>
    </source>
</evidence>
<dbReference type="Pfam" id="PF07687">
    <property type="entry name" value="M20_dimer"/>
    <property type="match status" value="1"/>
</dbReference>
<dbReference type="InterPro" id="IPR002933">
    <property type="entry name" value="Peptidase_M20"/>
</dbReference>
<dbReference type="Pfam" id="PF01546">
    <property type="entry name" value="Peptidase_M20"/>
    <property type="match status" value="1"/>
</dbReference>
<keyword evidence="3" id="KW-0378">Hydrolase</keyword>
<dbReference type="SUPFAM" id="SSF55031">
    <property type="entry name" value="Bacterial exopeptidase dimerisation domain"/>
    <property type="match status" value="1"/>
</dbReference>
<evidence type="ECO:0000313" key="8">
    <source>
        <dbReference type="Proteomes" id="UP001319200"/>
    </source>
</evidence>
<dbReference type="InterPro" id="IPR001261">
    <property type="entry name" value="ArgE/DapE_CS"/>
</dbReference>
<evidence type="ECO:0000313" key="7">
    <source>
        <dbReference type="EMBL" id="MBT1696412.1"/>
    </source>
</evidence>
<reference evidence="7 8" key="1">
    <citation type="submission" date="2021-05" db="EMBL/GenBank/DDBJ databases">
        <title>A Polyphasic approach of four new species of the genus Ohtaekwangia: Ohtaekwangia histidinii sp. nov., Ohtaekwangia cretensis sp. nov., Ohtaekwangia indiensis sp. nov., Ohtaekwangia reichenbachii sp. nov. from diverse environment.</title>
        <authorList>
            <person name="Octaviana S."/>
        </authorList>
    </citation>
    <scope>NUCLEOTIDE SEQUENCE [LARGE SCALE GENOMIC DNA]</scope>
    <source>
        <strain evidence="7 8">PWU4</strain>
    </source>
</reference>
<dbReference type="EMBL" id="JAHESF010000004">
    <property type="protein sequence ID" value="MBT1696412.1"/>
    <property type="molecule type" value="Genomic_DNA"/>
</dbReference>
<dbReference type="PROSITE" id="PS00758">
    <property type="entry name" value="ARGE_DAPE_CPG2_1"/>
    <property type="match status" value="1"/>
</dbReference>
<dbReference type="PANTHER" id="PTHR43808:SF32">
    <property type="entry name" value="ARGE_DAPE-RELATED DEACYLASE"/>
    <property type="match status" value="1"/>
</dbReference>
<dbReference type="SUPFAM" id="SSF53187">
    <property type="entry name" value="Zn-dependent exopeptidases"/>
    <property type="match status" value="1"/>
</dbReference>
<keyword evidence="8" id="KW-1185">Reference proteome</keyword>
<dbReference type="AlphaFoldDB" id="A0AAP2GNE1"/>
<dbReference type="RefSeq" id="WP_254161694.1">
    <property type="nucleotide sequence ID" value="NZ_JAHESF010000004.1"/>
</dbReference>
<dbReference type="Gene3D" id="3.30.70.360">
    <property type="match status" value="1"/>
</dbReference>
<feature type="signal peptide" evidence="5">
    <location>
        <begin position="1"/>
        <end position="19"/>
    </location>
</feature>
<keyword evidence="5" id="KW-0732">Signal</keyword>
<feature type="domain" description="Peptidase M20 dimerisation" evidence="6">
    <location>
        <begin position="210"/>
        <end position="326"/>
    </location>
</feature>
<dbReference type="GO" id="GO:0016787">
    <property type="term" value="F:hydrolase activity"/>
    <property type="evidence" value="ECO:0007669"/>
    <property type="project" value="UniProtKB-KW"/>
</dbReference>
<dbReference type="GO" id="GO:0046872">
    <property type="term" value="F:metal ion binding"/>
    <property type="evidence" value="ECO:0007669"/>
    <property type="project" value="UniProtKB-KW"/>
</dbReference>
<dbReference type="InterPro" id="IPR050072">
    <property type="entry name" value="Peptidase_M20A"/>
</dbReference>